<gene>
    <name evidence="8" type="ORF">M2280_000340</name>
</gene>
<evidence type="ECO:0000256" key="6">
    <source>
        <dbReference type="SAM" id="Phobius"/>
    </source>
</evidence>
<comment type="caution">
    <text evidence="8">The sequence shown here is derived from an EMBL/GenBank/DDBJ whole genome shotgun (WGS) entry which is preliminary data.</text>
</comment>
<feature type="transmembrane region" description="Helical" evidence="6">
    <location>
        <begin position="137"/>
        <end position="160"/>
    </location>
</feature>
<evidence type="ECO:0000259" key="7">
    <source>
        <dbReference type="PROSITE" id="PS51012"/>
    </source>
</evidence>
<keyword evidence="4 6" id="KW-0472">Membrane</keyword>
<evidence type="ECO:0000256" key="4">
    <source>
        <dbReference type="ARBA" id="ARBA00023136"/>
    </source>
</evidence>
<proteinExistence type="predicted"/>
<dbReference type="PANTHER" id="PTHR43229">
    <property type="entry name" value="NODULATION PROTEIN J"/>
    <property type="match status" value="1"/>
</dbReference>
<dbReference type="Proteomes" id="UP001160334">
    <property type="component" value="Unassembled WGS sequence"/>
</dbReference>
<dbReference type="InterPro" id="IPR051784">
    <property type="entry name" value="Nod_factor_ABC_transporter"/>
</dbReference>
<feature type="transmembrane region" description="Helical" evidence="6">
    <location>
        <begin position="61"/>
        <end position="81"/>
    </location>
</feature>
<feature type="transmembrane region" description="Helical" evidence="6">
    <location>
        <begin position="93"/>
        <end position="116"/>
    </location>
</feature>
<dbReference type="EMBL" id="JARXVC010000001">
    <property type="protein sequence ID" value="MDH6279135.1"/>
    <property type="molecule type" value="Genomic_DNA"/>
</dbReference>
<protein>
    <submittedName>
        <fullName evidence="8">ABC-2 type transport system permease protein</fullName>
    </submittedName>
</protein>
<comment type="subcellular location">
    <subcellularLocation>
        <location evidence="1">Membrane</location>
        <topology evidence="1">Multi-pass membrane protein</topology>
    </subcellularLocation>
</comment>
<feature type="transmembrane region" description="Helical" evidence="6">
    <location>
        <begin position="264"/>
        <end position="284"/>
    </location>
</feature>
<reference evidence="8 9" key="1">
    <citation type="submission" date="2023-04" db="EMBL/GenBank/DDBJ databases">
        <title>Forest soil microbial communities from Buena Vista Peninsula, Colon Province, Panama.</title>
        <authorList>
            <person name="Bouskill N."/>
        </authorList>
    </citation>
    <scope>NUCLEOTIDE SEQUENCE [LARGE SCALE GENOMIC DNA]</scope>
    <source>
        <strain evidence="8 9">CFH S0262</strain>
    </source>
</reference>
<keyword evidence="3 6" id="KW-1133">Transmembrane helix</keyword>
<evidence type="ECO:0000256" key="5">
    <source>
        <dbReference type="ARBA" id="ARBA00023251"/>
    </source>
</evidence>
<evidence type="ECO:0000256" key="3">
    <source>
        <dbReference type="ARBA" id="ARBA00022989"/>
    </source>
</evidence>
<keyword evidence="2 6" id="KW-0812">Transmembrane</keyword>
<keyword evidence="5" id="KW-0046">Antibiotic resistance</keyword>
<dbReference type="RefSeq" id="WP_280758527.1">
    <property type="nucleotide sequence ID" value="NZ_JARXVC010000001.1"/>
</dbReference>
<name>A0ABT6M4A5_9NOCA</name>
<dbReference type="InterPro" id="IPR047817">
    <property type="entry name" value="ABC2_TM_bact-type"/>
</dbReference>
<accession>A0ABT6M4A5</accession>
<dbReference type="PANTHER" id="PTHR43229:SF2">
    <property type="entry name" value="NODULATION PROTEIN J"/>
    <property type="match status" value="1"/>
</dbReference>
<dbReference type="InterPro" id="IPR013525">
    <property type="entry name" value="ABC2_TM"/>
</dbReference>
<keyword evidence="9" id="KW-1185">Reference proteome</keyword>
<feature type="domain" description="ABC transmembrane type-2" evidence="7">
    <location>
        <begin position="59"/>
        <end position="286"/>
    </location>
</feature>
<organism evidence="8 9">
    <name type="scientific">Prescottella agglutinans</name>
    <dbReference type="NCBI Taxonomy" id="1644129"/>
    <lineage>
        <taxon>Bacteria</taxon>
        <taxon>Bacillati</taxon>
        <taxon>Actinomycetota</taxon>
        <taxon>Actinomycetes</taxon>
        <taxon>Mycobacteriales</taxon>
        <taxon>Nocardiaceae</taxon>
        <taxon>Prescottella</taxon>
    </lineage>
</organism>
<evidence type="ECO:0000256" key="2">
    <source>
        <dbReference type="ARBA" id="ARBA00022692"/>
    </source>
</evidence>
<evidence type="ECO:0000313" key="8">
    <source>
        <dbReference type="EMBL" id="MDH6279135.1"/>
    </source>
</evidence>
<feature type="transmembrane region" description="Helical" evidence="6">
    <location>
        <begin position="166"/>
        <end position="187"/>
    </location>
</feature>
<dbReference type="Pfam" id="PF12698">
    <property type="entry name" value="ABC2_membrane_3"/>
    <property type="match status" value="1"/>
</dbReference>
<dbReference type="InterPro" id="IPR000412">
    <property type="entry name" value="ABC_2_transport"/>
</dbReference>
<dbReference type="PIRSF" id="PIRSF006648">
    <property type="entry name" value="DrrB"/>
    <property type="match status" value="1"/>
</dbReference>
<sequence length="287" mass="30385">MSTPAKSAAQGLTVSTASDRATLTVPARRVGSHRRPDPNGFQQWLALTGRTLKSMVKTGELAVAVIAPLIFTIGFYLPLRFVMKLQGIDYAQFLMPIIVLQAMAFTAISASQLASVEALHGLTTRLKTMPVSGPVPLISRMTSGLVRSTITLTAALIYGYVIGFRFSGGVALAALFCLLALAISLALSLGADAIGTLSKSPEATSQSLALPQLILGMLSSGFVPVSGFPEWIQPFVRNQPISQFSYAMRDMAAGSLTASTFFPAAAWCVGLMAVFAPLAVWASVRRK</sequence>
<dbReference type="PROSITE" id="PS51012">
    <property type="entry name" value="ABC_TM2"/>
    <property type="match status" value="1"/>
</dbReference>
<evidence type="ECO:0000256" key="1">
    <source>
        <dbReference type="ARBA" id="ARBA00004141"/>
    </source>
</evidence>
<evidence type="ECO:0000313" key="9">
    <source>
        <dbReference type="Proteomes" id="UP001160334"/>
    </source>
</evidence>